<feature type="domain" description="Flagellin N-terminal" evidence="5">
    <location>
        <begin position="5"/>
        <end position="141"/>
    </location>
</feature>
<gene>
    <name evidence="7" type="primary">fliC</name>
    <name evidence="7" type="ORF">BN873_470045</name>
</gene>
<feature type="domain" description="Flagellin C-terminal" evidence="6">
    <location>
        <begin position="205"/>
        <end position="289"/>
    </location>
</feature>
<keyword evidence="7" id="KW-0969">Cilium</keyword>
<dbReference type="GO" id="GO:0009288">
    <property type="term" value="C:bacterial-type flagellum"/>
    <property type="evidence" value="ECO:0007669"/>
    <property type="project" value="UniProtKB-SubCell"/>
</dbReference>
<dbReference type="InterPro" id="IPR042187">
    <property type="entry name" value="Flagellin_C_sub2"/>
</dbReference>
<dbReference type="Gene3D" id="6.10.10.10">
    <property type="entry name" value="Flagellar export chaperone, C-terminal domain"/>
    <property type="match status" value="1"/>
</dbReference>
<name>W6MDR1_9GAMM</name>
<evidence type="ECO:0000256" key="1">
    <source>
        <dbReference type="ARBA" id="ARBA00005709"/>
    </source>
</evidence>
<accession>W6MDR1</accession>
<evidence type="ECO:0000259" key="6">
    <source>
        <dbReference type="Pfam" id="PF00700"/>
    </source>
</evidence>
<dbReference type="EMBL" id="CBTJ020000055">
    <property type="protein sequence ID" value="CDI03303.1"/>
    <property type="molecule type" value="Genomic_DNA"/>
</dbReference>
<dbReference type="Proteomes" id="UP000035760">
    <property type="component" value="Unassembled WGS sequence"/>
</dbReference>
<dbReference type="RefSeq" id="WP_048673932.1">
    <property type="nucleotide sequence ID" value="NZ_CBTJ020000055.1"/>
</dbReference>
<keyword evidence="7" id="KW-0966">Cell projection</keyword>
<evidence type="ECO:0000313" key="7">
    <source>
        <dbReference type="EMBL" id="CDI03303.1"/>
    </source>
</evidence>
<evidence type="ECO:0000256" key="2">
    <source>
        <dbReference type="ARBA" id="ARBA00022525"/>
    </source>
</evidence>
<keyword evidence="8" id="KW-1185">Reference proteome</keyword>
<dbReference type="GO" id="GO:0005198">
    <property type="term" value="F:structural molecule activity"/>
    <property type="evidence" value="ECO:0007669"/>
    <property type="project" value="UniProtKB-UniRule"/>
</dbReference>
<dbReference type="InterPro" id="IPR001492">
    <property type="entry name" value="Flagellin"/>
</dbReference>
<reference evidence="7" key="2">
    <citation type="submission" date="2014-03" db="EMBL/GenBank/DDBJ databases">
        <title>Candidatus Competibacter-lineage genomes retrieved from metagenomes reveal functional metabolic diversity.</title>
        <authorList>
            <person name="McIlroy S.J."/>
            <person name="Albertsen M."/>
            <person name="Andresen E.K."/>
            <person name="Saunders A.M."/>
            <person name="Kristiansen R."/>
            <person name="Stokholm-Bjerregaard M."/>
            <person name="Nielsen K.L."/>
            <person name="Nielsen P.H."/>
        </authorList>
    </citation>
    <scope>NUCLEOTIDE SEQUENCE</scope>
    <source>
        <strain evidence="7">Run_A_D11</strain>
    </source>
</reference>
<dbReference type="SUPFAM" id="SSF64518">
    <property type="entry name" value="Phase 1 flagellin"/>
    <property type="match status" value="1"/>
</dbReference>
<dbReference type="InterPro" id="IPR046358">
    <property type="entry name" value="Flagellin_C"/>
</dbReference>
<evidence type="ECO:0000256" key="4">
    <source>
        <dbReference type="RuleBase" id="RU362073"/>
    </source>
</evidence>
<protein>
    <recommendedName>
        <fullName evidence="4">Flagellin</fullName>
    </recommendedName>
</protein>
<evidence type="ECO:0000313" key="8">
    <source>
        <dbReference type="Proteomes" id="UP000035760"/>
    </source>
</evidence>
<comment type="similarity">
    <text evidence="1 4">Belongs to the bacterial flagellin family.</text>
</comment>
<dbReference type="Pfam" id="PF00700">
    <property type="entry name" value="Flagellin_C"/>
    <property type="match status" value="1"/>
</dbReference>
<evidence type="ECO:0000259" key="5">
    <source>
        <dbReference type="Pfam" id="PF00669"/>
    </source>
</evidence>
<reference evidence="7" key="1">
    <citation type="submission" date="2013-07" db="EMBL/GenBank/DDBJ databases">
        <authorList>
            <person name="McIlroy S."/>
        </authorList>
    </citation>
    <scope>NUCLEOTIDE SEQUENCE [LARGE SCALE GENOMIC DNA]</scope>
    <source>
        <strain evidence="7">Run_A_D11</strain>
    </source>
</reference>
<dbReference type="Pfam" id="PF00669">
    <property type="entry name" value="Flagellin_N"/>
    <property type="match status" value="1"/>
</dbReference>
<organism evidence="7 8">
    <name type="scientific">Candidatus Competibacter denitrificans Run_A_D11</name>
    <dbReference type="NCBI Taxonomy" id="1400863"/>
    <lineage>
        <taxon>Bacteria</taxon>
        <taxon>Pseudomonadati</taxon>
        <taxon>Pseudomonadota</taxon>
        <taxon>Gammaproteobacteria</taxon>
        <taxon>Candidatus Competibacteraceae</taxon>
        <taxon>Candidatus Competibacter</taxon>
    </lineage>
</organism>
<dbReference type="PANTHER" id="PTHR42792:SF2">
    <property type="entry name" value="FLAGELLIN"/>
    <property type="match status" value="1"/>
</dbReference>
<dbReference type="GO" id="GO:0005576">
    <property type="term" value="C:extracellular region"/>
    <property type="evidence" value="ECO:0007669"/>
    <property type="project" value="UniProtKB-SubCell"/>
</dbReference>
<proteinExistence type="inferred from homology"/>
<comment type="subcellular location">
    <subcellularLocation>
        <location evidence="4">Secreted</location>
    </subcellularLocation>
    <subcellularLocation>
        <location evidence="4">Bacterial flagellum</location>
    </subcellularLocation>
</comment>
<sequence length="290" mass="30030">MALVVNTNVASYNAQNQLSKTNNAMQTAMERLTSGLRINNAKDDAAGMAISNTMNAQIRGMSQAMRNANDGISLAQTVEGSLNATNDILQRMRELGVQAANGTNTSSDQQKIAEEVSSMAQEINRIADSTTFNGKNILKTSGTYTMQVDATIATTGTGTIDISVASAGTLSGLGGASAATLAGMTSMAGASAQLNSQASAMNFVAMVDTALSNINTMRSQLGAVQNRLGSTISNLQNVSENMTAAKSRITDADFAAEVANNSRAQLLQQAGTAMLSQANSSQQGVLSLLR</sequence>
<comment type="caution">
    <text evidence="7">The sequence shown here is derived from an EMBL/GenBank/DDBJ whole genome shotgun (WGS) entry which is preliminary data.</text>
</comment>
<dbReference type="PANTHER" id="PTHR42792">
    <property type="entry name" value="FLAGELLIN"/>
    <property type="match status" value="1"/>
</dbReference>
<dbReference type="PRINTS" id="PR00207">
    <property type="entry name" value="FLAGELLIN"/>
</dbReference>
<comment type="function">
    <text evidence="4">Flagellin is the subunit protein which polymerizes to form the filaments of bacterial flagella.</text>
</comment>
<dbReference type="STRING" id="1400863.BN873_470045"/>
<dbReference type="InterPro" id="IPR001029">
    <property type="entry name" value="Flagellin_N"/>
</dbReference>
<keyword evidence="7" id="KW-0282">Flagellum</keyword>
<dbReference type="AlphaFoldDB" id="W6MDR1"/>
<dbReference type="Gene3D" id="1.20.1330.10">
    <property type="entry name" value="f41 fragment of flagellin, N-terminal domain"/>
    <property type="match status" value="1"/>
</dbReference>
<dbReference type="OrthoDB" id="9796789at2"/>
<dbReference type="Gene3D" id="6.10.280.190">
    <property type="match status" value="1"/>
</dbReference>
<evidence type="ECO:0000256" key="3">
    <source>
        <dbReference type="ARBA" id="ARBA00023143"/>
    </source>
</evidence>
<keyword evidence="3 4" id="KW-0975">Bacterial flagellum</keyword>
<keyword evidence="2 4" id="KW-0964">Secreted</keyword>